<evidence type="ECO:0000313" key="2">
    <source>
        <dbReference type="Proteomes" id="UP001225933"/>
    </source>
</evidence>
<evidence type="ECO:0000313" key="1">
    <source>
        <dbReference type="EMBL" id="MDN4011163.1"/>
    </source>
</evidence>
<evidence type="ECO:0008006" key="3">
    <source>
        <dbReference type="Google" id="ProtNLM"/>
    </source>
</evidence>
<dbReference type="RefSeq" id="WP_214588358.1">
    <property type="nucleotide sequence ID" value="NZ_JAUHGV010000001.1"/>
</dbReference>
<dbReference type="AlphaFoldDB" id="A0AAJ1VIH1"/>
<protein>
    <recommendedName>
        <fullName evidence="3">Plasmid stabilization system protein ParE</fullName>
    </recommendedName>
</protein>
<sequence length="99" mass="12100">MKVDISIAAQQDIDDIESYLLRKWNRKVLFKFFDQLDDAISILETQNVYFEKYRDTGFMKYLVTKHNYIIYDYQDDMLRIHRVINNFQNPEDNYESISK</sequence>
<dbReference type="Proteomes" id="UP001225933">
    <property type="component" value="Unassembled WGS sequence"/>
</dbReference>
<accession>A0AAJ1VIH1</accession>
<dbReference type="InterPro" id="IPR035093">
    <property type="entry name" value="RelE/ParE_toxin_dom_sf"/>
</dbReference>
<proteinExistence type="predicted"/>
<comment type="caution">
    <text evidence="1">The sequence shown here is derived from an EMBL/GenBank/DDBJ whole genome shotgun (WGS) entry which is preliminary data.</text>
</comment>
<gene>
    <name evidence="1" type="ORF">QX233_01680</name>
</gene>
<dbReference type="Gene3D" id="3.30.2310.20">
    <property type="entry name" value="RelE-like"/>
    <property type="match status" value="1"/>
</dbReference>
<organism evidence="1 2">
    <name type="scientific">Chryseobacterium gambrini</name>
    <dbReference type="NCBI Taxonomy" id="373672"/>
    <lineage>
        <taxon>Bacteria</taxon>
        <taxon>Pseudomonadati</taxon>
        <taxon>Bacteroidota</taxon>
        <taxon>Flavobacteriia</taxon>
        <taxon>Flavobacteriales</taxon>
        <taxon>Weeksellaceae</taxon>
        <taxon>Chryseobacterium group</taxon>
        <taxon>Chryseobacterium</taxon>
    </lineage>
</organism>
<name>A0AAJ1VIH1_9FLAO</name>
<dbReference type="EMBL" id="JAUHGV010000001">
    <property type="protein sequence ID" value="MDN4011163.1"/>
    <property type="molecule type" value="Genomic_DNA"/>
</dbReference>
<reference evidence="1" key="1">
    <citation type="submission" date="2023-06" db="EMBL/GenBank/DDBJ databases">
        <title>Two Chryseobacterium gambrini strains from China.</title>
        <authorList>
            <person name="Zeng J."/>
            <person name="Wu Y."/>
        </authorList>
    </citation>
    <scope>NUCLEOTIDE SEQUENCE</scope>
    <source>
        <strain evidence="1">SQ219</strain>
    </source>
</reference>